<dbReference type="AlphaFoldDB" id="A0A8J6NF68"/>
<comment type="similarity">
    <text evidence="1">Belongs to the RelE toxin family.</text>
</comment>
<dbReference type="PANTHER" id="PTHR33755">
    <property type="entry name" value="TOXIN PARE1-RELATED"/>
    <property type="match status" value="1"/>
</dbReference>
<keyword evidence="2" id="KW-1277">Toxin-antitoxin system</keyword>
<evidence type="ECO:0000313" key="4">
    <source>
        <dbReference type="Proteomes" id="UP000614424"/>
    </source>
</evidence>
<reference evidence="3 4" key="1">
    <citation type="submission" date="2020-08" db="EMBL/GenBank/DDBJ databases">
        <title>Bridging the membrane lipid divide: bacteria of the FCB group superphylum have the potential to synthesize archaeal ether lipids.</title>
        <authorList>
            <person name="Villanueva L."/>
            <person name="Von Meijenfeldt F.A.B."/>
            <person name="Westbye A.B."/>
            <person name="Yadav S."/>
            <person name="Hopmans E.C."/>
            <person name="Dutilh B.E."/>
            <person name="Sinninghe Damste J.S."/>
        </authorList>
    </citation>
    <scope>NUCLEOTIDE SEQUENCE [LARGE SCALE GENOMIC DNA]</scope>
    <source>
        <strain evidence="3">NIOZ-UU47</strain>
    </source>
</reference>
<dbReference type="InterPro" id="IPR051803">
    <property type="entry name" value="TA_system_RelE-like_toxin"/>
</dbReference>
<evidence type="ECO:0000256" key="1">
    <source>
        <dbReference type="ARBA" id="ARBA00006226"/>
    </source>
</evidence>
<organism evidence="3 4">
    <name type="scientific">Candidatus Desulfobia pelagia</name>
    <dbReference type="NCBI Taxonomy" id="2841692"/>
    <lineage>
        <taxon>Bacteria</taxon>
        <taxon>Pseudomonadati</taxon>
        <taxon>Thermodesulfobacteriota</taxon>
        <taxon>Desulfobulbia</taxon>
        <taxon>Desulfobulbales</taxon>
        <taxon>Desulfobulbaceae</taxon>
        <taxon>Candidatus Desulfobia</taxon>
    </lineage>
</organism>
<dbReference type="Proteomes" id="UP000614424">
    <property type="component" value="Unassembled WGS sequence"/>
</dbReference>
<protein>
    <submittedName>
        <fullName evidence="3">Type II toxin-antitoxin system RelE/ParE family toxin</fullName>
    </submittedName>
</protein>
<accession>A0A8J6NF68</accession>
<gene>
    <name evidence="3" type="ORF">H8E41_13430</name>
</gene>
<dbReference type="InterPro" id="IPR007712">
    <property type="entry name" value="RelE/ParE_toxin"/>
</dbReference>
<evidence type="ECO:0000256" key="2">
    <source>
        <dbReference type="ARBA" id="ARBA00022649"/>
    </source>
</evidence>
<sequence>MQVKWTRKALINLDDAVEYIARDNATAAQKVAQKIWDSAKMLGDQPGIGRPGRVANTRELVIAGLPYILPYTEKRGILFILRVLHTSMRWPDVL</sequence>
<dbReference type="EMBL" id="JACNJZ010000195">
    <property type="protein sequence ID" value="MBC8318899.1"/>
    <property type="molecule type" value="Genomic_DNA"/>
</dbReference>
<comment type="caution">
    <text evidence="3">The sequence shown here is derived from an EMBL/GenBank/DDBJ whole genome shotgun (WGS) entry which is preliminary data.</text>
</comment>
<dbReference type="Gene3D" id="3.30.2310.20">
    <property type="entry name" value="RelE-like"/>
    <property type="match status" value="1"/>
</dbReference>
<name>A0A8J6NF68_9BACT</name>
<dbReference type="Pfam" id="PF05016">
    <property type="entry name" value="ParE_toxin"/>
    <property type="match status" value="1"/>
</dbReference>
<dbReference type="InterPro" id="IPR035093">
    <property type="entry name" value="RelE/ParE_toxin_dom_sf"/>
</dbReference>
<evidence type="ECO:0000313" key="3">
    <source>
        <dbReference type="EMBL" id="MBC8318899.1"/>
    </source>
</evidence>
<proteinExistence type="inferred from homology"/>